<organism evidence="1 2">
    <name type="scientific">Brassica campestris</name>
    <name type="common">Field mustard</name>
    <dbReference type="NCBI Taxonomy" id="3711"/>
    <lineage>
        <taxon>Eukaryota</taxon>
        <taxon>Viridiplantae</taxon>
        <taxon>Streptophyta</taxon>
        <taxon>Embryophyta</taxon>
        <taxon>Tracheophyta</taxon>
        <taxon>Spermatophyta</taxon>
        <taxon>Magnoliopsida</taxon>
        <taxon>eudicotyledons</taxon>
        <taxon>Gunneridae</taxon>
        <taxon>Pentapetalae</taxon>
        <taxon>rosids</taxon>
        <taxon>malvids</taxon>
        <taxon>Brassicales</taxon>
        <taxon>Brassicaceae</taxon>
        <taxon>Brassiceae</taxon>
        <taxon>Brassica</taxon>
    </lineage>
</organism>
<protein>
    <submittedName>
        <fullName evidence="1">Uncharacterized protein</fullName>
    </submittedName>
</protein>
<dbReference type="EMBL" id="CM010634">
    <property type="protein sequence ID" value="RID55755.1"/>
    <property type="molecule type" value="Genomic_DNA"/>
</dbReference>
<accession>A0A397YQR5</accession>
<reference evidence="1 2" key="1">
    <citation type="submission" date="2018-06" db="EMBL/GenBank/DDBJ databases">
        <title>WGS assembly of Brassica rapa FPsc.</title>
        <authorList>
            <person name="Bowman J."/>
            <person name="Kohchi T."/>
            <person name="Yamato K."/>
            <person name="Jenkins J."/>
            <person name="Shu S."/>
            <person name="Ishizaki K."/>
            <person name="Yamaoka S."/>
            <person name="Nishihama R."/>
            <person name="Nakamura Y."/>
            <person name="Berger F."/>
            <person name="Adam C."/>
            <person name="Aki S."/>
            <person name="Althoff F."/>
            <person name="Araki T."/>
            <person name="Arteaga-Vazquez M."/>
            <person name="Balasubrmanian S."/>
            <person name="Bauer D."/>
            <person name="Boehm C."/>
            <person name="Briginshaw L."/>
            <person name="Caballero-Perez J."/>
            <person name="Catarino B."/>
            <person name="Chen F."/>
            <person name="Chiyoda S."/>
            <person name="Chovatia M."/>
            <person name="Davies K."/>
            <person name="Delmans M."/>
            <person name="Demura T."/>
            <person name="Dierschke T."/>
            <person name="Dolan L."/>
            <person name="Dorantes-Acosta A."/>
            <person name="Eklund D."/>
            <person name="Florent S."/>
            <person name="Flores-Sandoval E."/>
            <person name="Fujiyama A."/>
            <person name="Fukuzawa H."/>
            <person name="Galik B."/>
            <person name="Grimanelli D."/>
            <person name="Grimwood J."/>
            <person name="Grossniklaus U."/>
            <person name="Hamada T."/>
            <person name="Haseloff J."/>
            <person name="Hetherington A."/>
            <person name="Higo A."/>
            <person name="Hirakawa Y."/>
            <person name="Hundley H."/>
            <person name="Ikeda Y."/>
            <person name="Inoue K."/>
            <person name="Inoue S."/>
            <person name="Ishida S."/>
            <person name="Jia Q."/>
            <person name="Kakita M."/>
            <person name="Kanazawa T."/>
            <person name="Kawai Y."/>
            <person name="Kawashima T."/>
            <person name="Kennedy M."/>
            <person name="Kinose K."/>
            <person name="Kinoshita T."/>
            <person name="Kohara Y."/>
            <person name="Koide E."/>
            <person name="Komatsu K."/>
            <person name="Kopischke S."/>
            <person name="Kubo M."/>
            <person name="Kyozuka J."/>
            <person name="Lagercrantz U."/>
            <person name="Lin S."/>
            <person name="Lindquist E."/>
            <person name="Lipzen A."/>
            <person name="Lu C."/>
            <person name="Luna E."/>
            <person name="Martienssen R."/>
            <person name="Minamino N."/>
            <person name="Mizutani M."/>
            <person name="Mizutani M."/>
            <person name="Mochizuki N."/>
            <person name="Monte I."/>
            <person name="Mosher R."/>
            <person name="Nagasaki H."/>
            <person name="Nakagami H."/>
            <person name="Naramoto S."/>
            <person name="Nishitani K."/>
            <person name="Ohtani M."/>
            <person name="Okamoto T."/>
            <person name="Okumura M."/>
            <person name="Phillips J."/>
            <person name="Pollak B."/>
            <person name="Reinders A."/>
            <person name="Roevekamp M."/>
            <person name="Sano R."/>
            <person name="Sawa S."/>
            <person name="Schmid M."/>
            <person name="Shirakawa M."/>
            <person name="Solano R."/>
            <person name="Spunde A."/>
            <person name="Suetsugu N."/>
            <person name="Sugano S."/>
            <person name="Sugiyama A."/>
            <person name="Sun R."/>
            <person name="Suzuki Y."/>
            <person name="Takenaka M."/>
            <person name="Takezawa D."/>
            <person name="Tomogane H."/>
            <person name="Tsuzuki M."/>
            <person name="Ueda T."/>
            <person name="Umeda M."/>
            <person name="Ward J."/>
            <person name="Watanabe Y."/>
            <person name="Yazaki K."/>
            <person name="Yokoyama R."/>
            <person name="Yoshitake Y."/>
            <person name="Yotsui I."/>
            <person name="Zachgo S."/>
            <person name="Schmutz J."/>
        </authorList>
    </citation>
    <scope>NUCLEOTIDE SEQUENCE [LARGE SCALE GENOMIC DNA]</scope>
    <source>
        <strain evidence="2">cv. B-3</strain>
    </source>
</reference>
<evidence type="ECO:0000313" key="1">
    <source>
        <dbReference type="EMBL" id="RID55755.1"/>
    </source>
</evidence>
<gene>
    <name evidence="1" type="ORF">BRARA_G02999</name>
</gene>
<name>A0A397YQR5_BRACM</name>
<dbReference type="AlphaFoldDB" id="A0A397YQR5"/>
<sequence>MVPITVACKNMKTNMNCKYISKNFLLYYLTLSQFMMIG</sequence>
<dbReference type="Proteomes" id="UP000264353">
    <property type="component" value="Chromosome A7"/>
</dbReference>
<proteinExistence type="predicted"/>
<evidence type="ECO:0000313" key="2">
    <source>
        <dbReference type="Proteomes" id="UP000264353"/>
    </source>
</evidence>